<evidence type="ECO:0000313" key="2">
    <source>
        <dbReference type="EMBL" id="MBW0533880.1"/>
    </source>
</evidence>
<feature type="region of interest" description="Disordered" evidence="1">
    <location>
        <begin position="167"/>
        <end position="226"/>
    </location>
</feature>
<feature type="compositionally biased region" description="Low complexity" evidence="1">
    <location>
        <begin position="282"/>
        <end position="303"/>
    </location>
</feature>
<name>A0A9Q3F2U6_9BASI</name>
<feature type="region of interest" description="Disordered" evidence="1">
    <location>
        <begin position="282"/>
        <end position="329"/>
    </location>
</feature>
<reference evidence="2" key="1">
    <citation type="submission" date="2021-03" db="EMBL/GenBank/DDBJ databases">
        <title>Draft genome sequence of rust myrtle Austropuccinia psidii MF-1, a brazilian biotype.</title>
        <authorList>
            <person name="Quecine M.C."/>
            <person name="Pachon D.M.R."/>
            <person name="Bonatelli M.L."/>
            <person name="Correr F.H."/>
            <person name="Franceschini L.M."/>
            <person name="Leite T.F."/>
            <person name="Margarido G.R.A."/>
            <person name="Almeida C.A."/>
            <person name="Ferrarezi J.A."/>
            <person name="Labate C.A."/>
        </authorList>
    </citation>
    <scope>NUCLEOTIDE SEQUENCE</scope>
    <source>
        <strain evidence="2">MF-1</strain>
    </source>
</reference>
<evidence type="ECO:0000256" key="1">
    <source>
        <dbReference type="SAM" id="MobiDB-lite"/>
    </source>
</evidence>
<keyword evidence="3" id="KW-1185">Reference proteome</keyword>
<dbReference type="Proteomes" id="UP000765509">
    <property type="component" value="Unassembled WGS sequence"/>
</dbReference>
<proteinExistence type="predicted"/>
<organism evidence="2 3">
    <name type="scientific">Austropuccinia psidii MF-1</name>
    <dbReference type="NCBI Taxonomy" id="1389203"/>
    <lineage>
        <taxon>Eukaryota</taxon>
        <taxon>Fungi</taxon>
        <taxon>Dikarya</taxon>
        <taxon>Basidiomycota</taxon>
        <taxon>Pucciniomycotina</taxon>
        <taxon>Pucciniomycetes</taxon>
        <taxon>Pucciniales</taxon>
        <taxon>Sphaerophragmiaceae</taxon>
        <taxon>Austropuccinia</taxon>
    </lineage>
</organism>
<protein>
    <submittedName>
        <fullName evidence="2">Uncharacterized protein</fullName>
    </submittedName>
</protein>
<gene>
    <name evidence="2" type="ORF">O181_073595</name>
</gene>
<dbReference type="EMBL" id="AVOT02038918">
    <property type="protein sequence ID" value="MBW0533880.1"/>
    <property type="molecule type" value="Genomic_DNA"/>
</dbReference>
<sequence>MFVQPYSVRLHIFLNAQPFRKIQLDQHRAFTVSHLKQILIGTFHVTNHPIFFTLVSGRFAHDQDPLFELRASDGNFASLDVHLDHQYRSCPLFNGIISFQFFSSTHSVGSQSTTFQITRTRSVTFPNLIKPNSSFNQSPNTFAQELTRQERIAIRAQLEDPFSITSKSCFEDDSEDEENLSDHQSDVDDDLYSDDGQETDTPSSPPSSDCSSVPTSPMSSPILNSSSDPFWSCDSNKLTKRHLQQLLSLINSNDDRRETPLRISHLKLKFQKRVFEHLKSAYSSTSLPTPSSSSKSHSFLNNSNRSSKPRQLTSPSHQSPRGHPLPPIIIANSAFNPPF</sequence>
<accession>A0A9Q3F2U6</accession>
<dbReference type="AlphaFoldDB" id="A0A9Q3F2U6"/>
<comment type="caution">
    <text evidence="2">The sequence shown here is derived from an EMBL/GenBank/DDBJ whole genome shotgun (WGS) entry which is preliminary data.</text>
</comment>
<dbReference type="OrthoDB" id="2507163at2759"/>
<evidence type="ECO:0000313" key="3">
    <source>
        <dbReference type="Proteomes" id="UP000765509"/>
    </source>
</evidence>
<feature type="compositionally biased region" description="Low complexity" evidence="1">
    <location>
        <begin position="206"/>
        <end position="226"/>
    </location>
</feature>
<feature type="compositionally biased region" description="Polar residues" evidence="1">
    <location>
        <begin position="304"/>
        <end position="319"/>
    </location>
</feature>
<feature type="compositionally biased region" description="Acidic residues" evidence="1">
    <location>
        <begin position="187"/>
        <end position="198"/>
    </location>
</feature>